<dbReference type="AlphaFoldDB" id="A0A1S3W1U0"/>
<dbReference type="SMART" id="SM01037">
    <property type="entry name" value="Bet_v_1"/>
    <property type="match status" value="1"/>
</dbReference>
<protein>
    <submittedName>
        <fullName evidence="3">MLP-like protein 34</fullName>
    </submittedName>
</protein>
<feature type="domain" description="Bet v I/Major latex protein" evidence="1">
    <location>
        <begin position="1"/>
        <end position="142"/>
    </location>
</feature>
<reference evidence="3" key="1">
    <citation type="submission" date="2025-08" db="UniProtKB">
        <authorList>
            <consortium name="RefSeq"/>
        </authorList>
    </citation>
    <scope>IDENTIFICATION</scope>
    <source>
        <tissue evidence="3">Leaf</tissue>
    </source>
</reference>
<evidence type="ECO:0000313" key="2">
    <source>
        <dbReference type="Proteomes" id="UP000087766"/>
    </source>
</evidence>
<keyword evidence="2" id="KW-1185">Reference proteome</keyword>
<dbReference type="SUPFAM" id="SSF55961">
    <property type="entry name" value="Bet v1-like"/>
    <property type="match status" value="1"/>
</dbReference>
<evidence type="ECO:0000259" key="1">
    <source>
        <dbReference type="SMART" id="SM01037"/>
    </source>
</evidence>
<dbReference type="PANTHER" id="PTHR31907">
    <property type="entry name" value="MLP-LIKE PROTEIN 423"/>
    <property type="match status" value="1"/>
</dbReference>
<dbReference type="GO" id="GO:0006952">
    <property type="term" value="P:defense response"/>
    <property type="evidence" value="ECO:0007669"/>
    <property type="project" value="InterPro"/>
</dbReference>
<dbReference type="Proteomes" id="UP000087766">
    <property type="component" value="Unplaced"/>
</dbReference>
<proteinExistence type="predicted"/>
<dbReference type="STRING" id="3916.A0A1S3W1U0"/>
<dbReference type="InterPro" id="IPR051761">
    <property type="entry name" value="MLP-like_ligand-binding"/>
</dbReference>
<dbReference type="InterPro" id="IPR023393">
    <property type="entry name" value="START-like_dom_sf"/>
</dbReference>
<dbReference type="GeneID" id="106780738"/>
<evidence type="ECO:0000313" key="3">
    <source>
        <dbReference type="RefSeq" id="XP_014524535.1"/>
    </source>
</evidence>
<dbReference type="Pfam" id="PF00407">
    <property type="entry name" value="Bet_v_1"/>
    <property type="match status" value="1"/>
</dbReference>
<dbReference type="CDD" id="cd07816">
    <property type="entry name" value="Bet_v1-like"/>
    <property type="match status" value="1"/>
</dbReference>
<feature type="non-terminal residue" evidence="3">
    <location>
        <position position="1"/>
    </location>
</feature>
<dbReference type="Gene3D" id="3.30.530.20">
    <property type="match status" value="1"/>
</dbReference>
<accession>A0A1S3W1U0</accession>
<name>A0A1S3W1U0_VIGRR</name>
<sequence length="142" mass="16365">EVHIKASPDKFYDVFCNRPHLLPNISPQIIQSVEIQNGKWGTEGSILTYNYILDGKICVAKELVEGIERENNKVNMKIIEGDVLEHYKTFKYDLQATPKENGSVVQWIIEFEKHQNNIPDPHILLQKAAEITKDIDSYLTKK</sequence>
<organism evidence="2 3">
    <name type="scientific">Vigna radiata var. radiata</name>
    <name type="common">Mung bean</name>
    <name type="synonym">Phaseolus aureus</name>
    <dbReference type="NCBI Taxonomy" id="3916"/>
    <lineage>
        <taxon>Eukaryota</taxon>
        <taxon>Viridiplantae</taxon>
        <taxon>Streptophyta</taxon>
        <taxon>Embryophyta</taxon>
        <taxon>Tracheophyta</taxon>
        <taxon>Spermatophyta</taxon>
        <taxon>Magnoliopsida</taxon>
        <taxon>eudicotyledons</taxon>
        <taxon>Gunneridae</taxon>
        <taxon>Pentapetalae</taxon>
        <taxon>rosids</taxon>
        <taxon>fabids</taxon>
        <taxon>Fabales</taxon>
        <taxon>Fabaceae</taxon>
        <taxon>Papilionoideae</taxon>
        <taxon>50 kb inversion clade</taxon>
        <taxon>NPAAA clade</taxon>
        <taxon>indigoferoid/millettioid clade</taxon>
        <taxon>Phaseoleae</taxon>
        <taxon>Vigna</taxon>
    </lineage>
</organism>
<dbReference type="InterPro" id="IPR000916">
    <property type="entry name" value="Bet_v_I/MLP"/>
</dbReference>
<gene>
    <name evidence="3" type="primary">LOC106780738</name>
</gene>
<dbReference type="RefSeq" id="XP_014524535.1">
    <property type="nucleotide sequence ID" value="XM_014669049.1"/>
</dbReference>
<dbReference type="OrthoDB" id="1858121at2759"/>
<dbReference type="KEGG" id="vra:106780738"/>